<name>A0A809RBD8_9BACT</name>
<evidence type="ECO:0000256" key="2">
    <source>
        <dbReference type="ARBA" id="ARBA00022729"/>
    </source>
</evidence>
<accession>A0A809RBD8</accession>
<gene>
    <name evidence="5" type="ORF">NPRO_23650</name>
</gene>
<dbReference type="NCBIfam" id="NF038402">
    <property type="entry name" value="TroA_like"/>
    <property type="match status" value="1"/>
</dbReference>
<feature type="chain" id="PRO_5035289279" evidence="3">
    <location>
        <begin position="22"/>
        <end position="292"/>
    </location>
</feature>
<proteinExistence type="inferred from homology"/>
<dbReference type="PANTHER" id="PTHR30535:SF34">
    <property type="entry name" value="MOLYBDATE-BINDING PROTEIN MOLA"/>
    <property type="match status" value="1"/>
</dbReference>
<dbReference type="InterPro" id="IPR002491">
    <property type="entry name" value="ABC_transptr_periplasmic_BD"/>
</dbReference>
<evidence type="ECO:0000313" key="6">
    <source>
        <dbReference type="Proteomes" id="UP000662873"/>
    </source>
</evidence>
<dbReference type="KEGG" id="npy:NPRO_23650"/>
<dbReference type="SUPFAM" id="SSF53807">
    <property type="entry name" value="Helical backbone' metal receptor"/>
    <property type="match status" value="1"/>
</dbReference>
<dbReference type="GO" id="GO:0071281">
    <property type="term" value="P:cellular response to iron ion"/>
    <property type="evidence" value="ECO:0007669"/>
    <property type="project" value="TreeGrafter"/>
</dbReference>
<feature type="signal peptide" evidence="3">
    <location>
        <begin position="1"/>
        <end position="21"/>
    </location>
</feature>
<dbReference type="EMBL" id="AP021858">
    <property type="protein sequence ID" value="BBO24770.1"/>
    <property type="molecule type" value="Genomic_DNA"/>
</dbReference>
<dbReference type="Pfam" id="PF01497">
    <property type="entry name" value="Peripla_BP_2"/>
    <property type="match status" value="1"/>
</dbReference>
<keyword evidence="2 3" id="KW-0732">Signal</keyword>
<dbReference type="Gene3D" id="3.40.50.1980">
    <property type="entry name" value="Nitrogenase molybdenum iron protein domain"/>
    <property type="match status" value="2"/>
</dbReference>
<evidence type="ECO:0000259" key="4">
    <source>
        <dbReference type="PROSITE" id="PS50983"/>
    </source>
</evidence>
<comment type="similarity">
    <text evidence="1">Belongs to the bacterial solute-binding protein 8 family.</text>
</comment>
<dbReference type="InterPro" id="IPR050902">
    <property type="entry name" value="ABC_Transporter_SBP"/>
</dbReference>
<sequence>MNAMRPSKWIVCLLLSLALWGCGYQPTNVGGVLTDDLYKTSVSLSPSATEIIRGRCQWLEIKGRTAACNYPAGLEQVPVLMNGVKPNYEAIAAAKPDVVVYDPDLFNEQDLEKFKELGIDTFAIGGSTIEEFVDRLIRFASLTKAEPEMSEYVDKIHAASQQAVGAPLEPKPTVAVLIPGEGSEHMIAGLASFQADIVRKSGGEPIGPDAKMFVPVNAEMLLQWNPDAILVAGSVRAIADDPRLGSLKALKSGRTAEIVPDVMLRRGVRVDVLIREVYGFLGRTNPPKEGSE</sequence>
<evidence type="ECO:0000256" key="3">
    <source>
        <dbReference type="SAM" id="SignalP"/>
    </source>
</evidence>
<evidence type="ECO:0000256" key="1">
    <source>
        <dbReference type="ARBA" id="ARBA00008814"/>
    </source>
</evidence>
<dbReference type="PROSITE" id="PS50983">
    <property type="entry name" value="FE_B12_PBP"/>
    <property type="match status" value="1"/>
</dbReference>
<feature type="domain" description="Fe/B12 periplasmic-binding" evidence="4">
    <location>
        <begin position="40"/>
        <end position="285"/>
    </location>
</feature>
<reference evidence="5" key="1">
    <citation type="journal article" name="DNA Res.">
        <title>The physiological potential of anammox bacteria as revealed by their core genome structure.</title>
        <authorList>
            <person name="Okubo T."/>
            <person name="Toyoda A."/>
            <person name="Fukuhara K."/>
            <person name="Uchiyama I."/>
            <person name="Harigaya Y."/>
            <person name="Kuroiwa M."/>
            <person name="Suzuki T."/>
            <person name="Murakami Y."/>
            <person name="Suwa Y."/>
            <person name="Takami H."/>
        </authorList>
    </citation>
    <scope>NUCLEOTIDE SEQUENCE</scope>
    <source>
        <strain evidence="5">317325-2</strain>
    </source>
</reference>
<dbReference type="AlphaFoldDB" id="A0A809RBD8"/>
<dbReference type="Proteomes" id="UP000662873">
    <property type="component" value="Chromosome"/>
</dbReference>
<protein>
    <submittedName>
        <fullName evidence="5">ABC type Fe3+-siderophore transporter, substrate binding protein</fullName>
    </submittedName>
</protein>
<dbReference type="PANTHER" id="PTHR30535">
    <property type="entry name" value="VITAMIN B12-BINDING PROTEIN"/>
    <property type="match status" value="1"/>
</dbReference>
<evidence type="ECO:0000313" key="5">
    <source>
        <dbReference type="EMBL" id="BBO24770.1"/>
    </source>
</evidence>
<organism evidence="5 6">
    <name type="scientific">Candidatus Nitrosymbiomonas proteolyticus</name>
    <dbReference type="NCBI Taxonomy" id="2608984"/>
    <lineage>
        <taxon>Bacteria</taxon>
        <taxon>Bacillati</taxon>
        <taxon>Armatimonadota</taxon>
        <taxon>Armatimonadota incertae sedis</taxon>
        <taxon>Candidatus Nitrosymbiomonas</taxon>
    </lineage>
</organism>
<dbReference type="InterPro" id="IPR054828">
    <property type="entry name" value="Vit_B12_bind_prot"/>
</dbReference>